<evidence type="ECO:0000256" key="4">
    <source>
        <dbReference type="ARBA" id="ARBA00023033"/>
    </source>
</evidence>
<evidence type="ECO:0000313" key="6">
    <source>
        <dbReference type="EMBL" id="BAN01979.1"/>
    </source>
</evidence>
<dbReference type="GO" id="GO:0046306">
    <property type="term" value="P:alkanesulfonate catabolic process"/>
    <property type="evidence" value="ECO:0007669"/>
    <property type="project" value="TreeGrafter"/>
</dbReference>
<dbReference type="KEGG" id="aym:YM304_16650"/>
<dbReference type="SUPFAM" id="SSF51679">
    <property type="entry name" value="Bacterial luciferase-like"/>
    <property type="match status" value="1"/>
</dbReference>
<dbReference type="PANTHER" id="PTHR42847">
    <property type="entry name" value="ALKANESULFONATE MONOOXYGENASE"/>
    <property type="match status" value="1"/>
</dbReference>
<dbReference type="NCBIfam" id="TIGR03619">
    <property type="entry name" value="F420_Rv2161c"/>
    <property type="match status" value="1"/>
</dbReference>
<dbReference type="PANTHER" id="PTHR42847:SF4">
    <property type="entry name" value="ALKANESULFONATE MONOOXYGENASE-RELATED"/>
    <property type="match status" value="1"/>
</dbReference>
<dbReference type="AlphaFoldDB" id="A0A6C7E9T3"/>
<organism evidence="6 7">
    <name type="scientific">Ilumatobacter coccineus (strain NBRC 103263 / KCTC 29153 / YM16-304)</name>
    <dbReference type="NCBI Taxonomy" id="1313172"/>
    <lineage>
        <taxon>Bacteria</taxon>
        <taxon>Bacillati</taxon>
        <taxon>Actinomycetota</taxon>
        <taxon>Acidimicrobiia</taxon>
        <taxon>Acidimicrobiales</taxon>
        <taxon>Ilumatobacteraceae</taxon>
        <taxon>Ilumatobacter</taxon>
    </lineage>
</organism>
<evidence type="ECO:0000256" key="2">
    <source>
        <dbReference type="ARBA" id="ARBA00022643"/>
    </source>
</evidence>
<dbReference type="InterPro" id="IPR050172">
    <property type="entry name" value="SsuD_RutA_monooxygenase"/>
</dbReference>
<keyword evidence="1" id="KW-0285">Flavoprotein</keyword>
<name>A0A6C7E9T3_ILUCY</name>
<dbReference type="RefSeq" id="WP_015441226.1">
    <property type="nucleotide sequence ID" value="NC_020520.1"/>
</dbReference>
<dbReference type="Gene3D" id="3.20.20.30">
    <property type="entry name" value="Luciferase-like domain"/>
    <property type="match status" value="1"/>
</dbReference>
<keyword evidence="7" id="KW-1185">Reference proteome</keyword>
<dbReference type="InterPro" id="IPR036661">
    <property type="entry name" value="Luciferase-like_sf"/>
</dbReference>
<dbReference type="InterPro" id="IPR019921">
    <property type="entry name" value="Lucif-like_OxRdtase_Rv2161c"/>
</dbReference>
<keyword evidence="2" id="KW-0288">FMN</keyword>
<dbReference type="OrthoDB" id="9781803at2"/>
<evidence type="ECO:0000256" key="1">
    <source>
        <dbReference type="ARBA" id="ARBA00022630"/>
    </source>
</evidence>
<evidence type="ECO:0000313" key="7">
    <source>
        <dbReference type="Proteomes" id="UP000011863"/>
    </source>
</evidence>
<reference evidence="6 7" key="1">
    <citation type="journal article" date="2013" name="Int. J. Syst. Evol. Microbiol.">
        <title>Ilumatobacter nonamiense sp. nov. and Ilumatobacter coccineum sp. nov., isolated from seashore sand.</title>
        <authorList>
            <person name="Matsumoto A."/>
            <person name="Kasai H."/>
            <person name="Matsuo Y."/>
            <person name="Shizuri Y."/>
            <person name="Ichikawa N."/>
            <person name="Fujita N."/>
            <person name="Omura S."/>
            <person name="Takahashi Y."/>
        </authorList>
    </citation>
    <scope>NUCLEOTIDE SEQUENCE [LARGE SCALE GENOMIC DNA]</scope>
    <source>
        <strain evidence="7">NBRC 103263 / KCTC 29153 / YM16-304</strain>
    </source>
</reference>
<sequence>MKYGVVYPQTELGGDPDAVRQIGLATEELGFDYLLAYDHVVGAVHADREPKLWGPYTEHDPFHDPFVMFAYLAGMTERIEFASGVLILPQRQTVLVAKQAADLDLLSGERFRMGVGVGWNYVEYDALGQDFSTRGRRADEQIEYLRTLWSEDLVDWTGEFDAMDRGTLIPKPKRQIPIWIGGFSPAAFRRGAELGDGFMYAGDEGRVFRAKDDVVARAAENGRDMTDYGHEWVGLRAGDPQNAADAAERWREAGGTHFASVSMGQGLDSIEAHLDYFSNIAERLISE</sequence>
<keyword evidence="4" id="KW-0503">Monooxygenase</keyword>
<evidence type="ECO:0000256" key="3">
    <source>
        <dbReference type="ARBA" id="ARBA00023002"/>
    </source>
</evidence>
<dbReference type="Proteomes" id="UP000011863">
    <property type="component" value="Chromosome"/>
</dbReference>
<feature type="domain" description="Luciferase-like" evidence="5">
    <location>
        <begin position="12"/>
        <end position="227"/>
    </location>
</feature>
<gene>
    <name evidence="6" type="ORF">YM304_16650</name>
</gene>
<proteinExistence type="predicted"/>
<dbReference type="EMBL" id="AP012057">
    <property type="protein sequence ID" value="BAN01979.1"/>
    <property type="molecule type" value="Genomic_DNA"/>
</dbReference>
<accession>A0A6C7E9T3</accession>
<dbReference type="Pfam" id="PF00296">
    <property type="entry name" value="Bac_luciferase"/>
    <property type="match status" value="1"/>
</dbReference>
<protein>
    <submittedName>
        <fullName evidence="6">Putative oxidoreductase</fullName>
    </submittedName>
</protein>
<keyword evidence="3" id="KW-0560">Oxidoreductase</keyword>
<dbReference type="InterPro" id="IPR011251">
    <property type="entry name" value="Luciferase-like_dom"/>
</dbReference>
<dbReference type="GO" id="GO:0008726">
    <property type="term" value="F:alkanesulfonate monooxygenase activity"/>
    <property type="evidence" value="ECO:0007669"/>
    <property type="project" value="TreeGrafter"/>
</dbReference>
<evidence type="ECO:0000259" key="5">
    <source>
        <dbReference type="Pfam" id="PF00296"/>
    </source>
</evidence>